<dbReference type="CDD" id="cd14014">
    <property type="entry name" value="STKc_PknB_like"/>
    <property type="match status" value="1"/>
</dbReference>
<comment type="caution">
    <text evidence="3">The sequence shown here is derived from an EMBL/GenBank/DDBJ whole genome shotgun (WGS) entry which is preliminary data.</text>
</comment>
<dbReference type="SUPFAM" id="SSF56112">
    <property type="entry name" value="Protein kinase-like (PK-like)"/>
    <property type="match status" value="1"/>
</dbReference>
<proteinExistence type="predicted"/>
<dbReference type="InterPro" id="IPR000719">
    <property type="entry name" value="Prot_kinase_dom"/>
</dbReference>
<keyword evidence="4" id="KW-1185">Reference proteome</keyword>
<feature type="region of interest" description="Disordered" evidence="1">
    <location>
        <begin position="47"/>
        <end position="85"/>
    </location>
</feature>
<dbReference type="GO" id="GO:0005524">
    <property type="term" value="F:ATP binding"/>
    <property type="evidence" value="ECO:0007669"/>
    <property type="project" value="InterPro"/>
</dbReference>
<dbReference type="PROSITE" id="PS00108">
    <property type="entry name" value="PROTEIN_KINASE_ST"/>
    <property type="match status" value="1"/>
</dbReference>
<dbReference type="Proteomes" id="UP000799444">
    <property type="component" value="Unassembled WGS sequence"/>
</dbReference>
<dbReference type="PANTHER" id="PTHR24359">
    <property type="entry name" value="SERINE/THREONINE-PROTEIN KINASE SBK1"/>
    <property type="match status" value="1"/>
</dbReference>
<gene>
    <name evidence="3" type="ORF">EJ04DRAFT_510552</name>
</gene>
<feature type="domain" description="Protein kinase" evidence="2">
    <location>
        <begin position="97"/>
        <end position="389"/>
    </location>
</feature>
<dbReference type="PANTHER" id="PTHR24359:SF1">
    <property type="entry name" value="INHIBITOR OF NUCLEAR FACTOR KAPPA-B KINASE EPSILON SUBUNIT HOMOLOG 1-RELATED"/>
    <property type="match status" value="1"/>
</dbReference>
<evidence type="ECO:0000313" key="3">
    <source>
        <dbReference type="EMBL" id="KAF2737212.1"/>
    </source>
</evidence>
<reference evidence="3" key="1">
    <citation type="journal article" date="2020" name="Stud. Mycol.">
        <title>101 Dothideomycetes genomes: a test case for predicting lifestyles and emergence of pathogens.</title>
        <authorList>
            <person name="Haridas S."/>
            <person name="Albert R."/>
            <person name="Binder M."/>
            <person name="Bloem J."/>
            <person name="Labutti K."/>
            <person name="Salamov A."/>
            <person name="Andreopoulos B."/>
            <person name="Baker S."/>
            <person name="Barry K."/>
            <person name="Bills G."/>
            <person name="Bluhm B."/>
            <person name="Cannon C."/>
            <person name="Castanera R."/>
            <person name="Culley D."/>
            <person name="Daum C."/>
            <person name="Ezra D."/>
            <person name="Gonzalez J."/>
            <person name="Henrissat B."/>
            <person name="Kuo A."/>
            <person name="Liang C."/>
            <person name="Lipzen A."/>
            <person name="Lutzoni F."/>
            <person name="Magnuson J."/>
            <person name="Mondo S."/>
            <person name="Nolan M."/>
            <person name="Ohm R."/>
            <person name="Pangilinan J."/>
            <person name="Park H.-J."/>
            <person name="Ramirez L."/>
            <person name="Alfaro M."/>
            <person name="Sun H."/>
            <person name="Tritt A."/>
            <person name="Yoshinaga Y."/>
            <person name="Zwiers L.-H."/>
            <person name="Turgeon B."/>
            <person name="Goodwin S."/>
            <person name="Spatafora J."/>
            <person name="Crous P."/>
            <person name="Grigoriev I."/>
        </authorList>
    </citation>
    <scope>NUCLEOTIDE SEQUENCE</scope>
    <source>
        <strain evidence="3">CBS 125425</strain>
    </source>
</reference>
<dbReference type="PROSITE" id="PS50011">
    <property type="entry name" value="PROTEIN_KINASE_DOM"/>
    <property type="match status" value="1"/>
</dbReference>
<dbReference type="InterPro" id="IPR008271">
    <property type="entry name" value="Ser/Thr_kinase_AS"/>
</dbReference>
<keyword evidence="3" id="KW-0808">Transferase</keyword>
<protein>
    <submittedName>
        <fullName evidence="3">Kinase-like protein</fullName>
    </submittedName>
</protein>
<name>A0A9P4R5M6_9PLEO</name>
<dbReference type="AlphaFoldDB" id="A0A9P4R5M6"/>
<keyword evidence="3" id="KW-0418">Kinase</keyword>
<evidence type="ECO:0000259" key="2">
    <source>
        <dbReference type="PROSITE" id="PS50011"/>
    </source>
</evidence>
<sequence length="504" mass="56838">MNAYPFYSRPVQGLTQGSPRAAAMPLKQKLGSLLARVRADKPRIATLHTESTPGLGGNHHSPPVDERNTHTDHEKPVSLPSPPHQSLAAATAFTDRFKDCGLIAEGGNGVVHACEDLRLGKLVAVKTLSRSSTPLPREVLTLQQLGDHPNIVRCFDVLDDPADPWKQKIIFELCEMDLVDYWETQWPEGTDVPEMFLWHVLKQVGAALAHVHGRGVVHGDLKPPNVLLVPEKPWPRLILTDFGAARIDPPTSVPRCHMGTYGWHPPEINVYGPANDMWGLGCVVHWLALGHEPTSNRDLGPQNADEWFANERRHVPAHTPSPECFKQYCLWHAQHFPVPERIDRFTKYASIQRSKLMNYFMMRSLEMRFWSRITAFELNRFMSVLYDFVQGITEMGKEGVLEHFDEGRSETWECIKAVSDSDIFFQIFTACHSWSHYVKNDRLIGLAKPLLDIMDSADFAKAHKLLGRPMIRGPPAIQELETQLGDMLKDVGPAAQDDSNRENL</sequence>
<dbReference type="EMBL" id="ML996118">
    <property type="protein sequence ID" value="KAF2737212.1"/>
    <property type="molecule type" value="Genomic_DNA"/>
</dbReference>
<dbReference type="SMART" id="SM00220">
    <property type="entry name" value="S_TKc"/>
    <property type="match status" value="1"/>
</dbReference>
<dbReference type="InterPro" id="IPR011009">
    <property type="entry name" value="Kinase-like_dom_sf"/>
</dbReference>
<dbReference type="OrthoDB" id="310217at2759"/>
<dbReference type="Gene3D" id="1.10.510.10">
    <property type="entry name" value="Transferase(Phosphotransferase) domain 1"/>
    <property type="match status" value="1"/>
</dbReference>
<accession>A0A9P4R5M6</accession>
<evidence type="ECO:0000256" key="1">
    <source>
        <dbReference type="SAM" id="MobiDB-lite"/>
    </source>
</evidence>
<dbReference type="GO" id="GO:0004674">
    <property type="term" value="F:protein serine/threonine kinase activity"/>
    <property type="evidence" value="ECO:0007669"/>
    <property type="project" value="TreeGrafter"/>
</dbReference>
<dbReference type="Pfam" id="PF00069">
    <property type="entry name" value="Pkinase"/>
    <property type="match status" value="1"/>
</dbReference>
<evidence type="ECO:0000313" key="4">
    <source>
        <dbReference type="Proteomes" id="UP000799444"/>
    </source>
</evidence>
<organism evidence="3 4">
    <name type="scientific">Polyplosphaeria fusca</name>
    <dbReference type="NCBI Taxonomy" id="682080"/>
    <lineage>
        <taxon>Eukaryota</taxon>
        <taxon>Fungi</taxon>
        <taxon>Dikarya</taxon>
        <taxon>Ascomycota</taxon>
        <taxon>Pezizomycotina</taxon>
        <taxon>Dothideomycetes</taxon>
        <taxon>Pleosporomycetidae</taxon>
        <taxon>Pleosporales</taxon>
        <taxon>Tetraplosphaeriaceae</taxon>
        <taxon>Polyplosphaeria</taxon>
    </lineage>
</organism>
<feature type="compositionally biased region" description="Basic and acidic residues" evidence="1">
    <location>
        <begin position="62"/>
        <end position="76"/>
    </location>
</feature>